<reference evidence="12 13" key="1">
    <citation type="submission" date="2018-02" db="EMBL/GenBank/DDBJ databases">
        <authorList>
            <person name="Cohen D.B."/>
            <person name="Kent A.D."/>
        </authorList>
    </citation>
    <scope>NUCLEOTIDE SEQUENCE [LARGE SCALE GENOMIC DNA]</scope>
    <source>
        <strain evidence="12 13">CCAP 1448/3</strain>
    </source>
</reference>
<dbReference type="CDD" id="cd14014">
    <property type="entry name" value="STKc_PknB_like"/>
    <property type="match status" value="1"/>
</dbReference>
<dbReference type="EC" id="2.7.11.1" evidence="1"/>
<keyword evidence="4 9" id="KW-0547">Nucleotide-binding</keyword>
<feature type="transmembrane region" description="Helical" evidence="10">
    <location>
        <begin position="288"/>
        <end position="309"/>
    </location>
</feature>
<gene>
    <name evidence="12" type="ORF">C7B64_04585</name>
</gene>
<feature type="binding site" evidence="9">
    <location>
        <position position="44"/>
    </location>
    <ligand>
        <name>ATP</name>
        <dbReference type="ChEBI" id="CHEBI:30616"/>
    </ligand>
</feature>
<sequence length="482" mass="54109">MLSMINNKLKGRYHIIKQLGGGGFSVTYTARDEHIPDQPLCVVKQLKPLNPDPYVLEVSQRLFEREAKTLYKLHHEQIPKLLAHFEDMGEFFLVQDYIDGDNLSQDELFIGKKLNESQVTKLLTEILEVLAFVHQQNIIHRDINPRNLIRRKADGKLFLIDFGAVKEIQGVGATKLGNTEATVIGTSGFMAPEQANGQPKFASDVYSVGMLAIQALTGIPPNQLPKDPQGLSVLLFAQTQVSQKLLKVIERMTSYNFSDRYPSAQEALEAVRDLNPHPKFKPGDYGKFAAIGGLAFSLAAALAIAFYYLQKPPLPNLIQYQNTACGLEIDYPETWGREEIFNRLTGEIVKFVAISNTSVSYPPQIVISATDLSANPVSLTEYVNNYKTNLKQEVGNFQIVTERDTTLANTSGYRIDFSSVDDEQNLRTIEFVTLKDFKAYTLTFIAPADRYNDLVKIVEKMVQTFDIQPQNLDTCFAPKVNK</sequence>
<evidence type="ECO:0000256" key="3">
    <source>
        <dbReference type="ARBA" id="ARBA00022679"/>
    </source>
</evidence>
<comment type="catalytic activity">
    <reaction evidence="7">
        <text>L-threonyl-[protein] + ATP = O-phospho-L-threonyl-[protein] + ADP + H(+)</text>
        <dbReference type="Rhea" id="RHEA:46608"/>
        <dbReference type="Rhea" id="RHEA-COMP:11060"/>
        <dbReference type="Rhea" id="RHEA-COMP:11605"/>
        <dbReference type="ChEBI" id="CHEBI:15378"/>
        <dbReference type="ChEBI" id="CHEBI:30013"/>
        <dbReference type="ChEBI" id="CHEBI:30616"/>
        <dbReference type="ChEBI" id="CHEBI:61977"/>
        <dbReference type="ChEBI" id="CHEBI:456216"/>
        <dbReference type="EC" id="2.7.11.1"/>
    </reaction>
</comment>
<dbReference type="InterPro" id="IPR011009">
    <property type="entry name" value="Kinase-like_dom_sf"/>
</dbReference>
<comment type="caution">
    <text evidence="12">The sequence shown here is derived from an EMBL/GenBank/DDBJ whole genome shotgun (WGS) entry which is preliminary data.</text>
</comment>
<dbReference type="AlphaFoldDB" id="A0A2T1C859"/>
<dbReference type="Gene3D" id="3.30.200.20">
    <property type="entry name" value="Phosphorylase Kinase, domain 1"/>
    <property type="match status" value="1"/>
</dbReference>
<keyword evidence="6 9" id="KW-0067">ATP-binding</keyword>
<evidence type="ECO:0000256" key="8">
    <source>
        <dbReference type="ARBA" id="ARBA00048679"/>
    </source>
</evidence>
<dbReference type="Pfam" id="PF00069">
    <property type="entry name" value="Pkinase"/>
    <property type="match status" value="1"/>
</dbReference>
<accession>A0A2T1C859</accession>
<evidence type="ECO:0000259" key="11">
    <source>
        <dbReference type="PROSITE" id="PS50011"/>
    </source>
</evidence>
<evidence type="ECO:0000313" key="13">
    <source>
        <dbReference type="Proteomes" id="UP000238762"/>
    </source>
</evidence>
<evidence type="ECO:0000256" key="10">
    <source>
        <dbReference type="SAM" id="Phobius"/>
    </source>
</evidence>
<evidence type="ECO:0000256" key="6">
    <source>
        <dbReference type="ARBA" id="ARBA00022840"/>
    </source>
</evidence>
<evidence type="ECO:0000256" key="4">
    <source>
        <dbReference type="ARBA" id="ARBA00022741"/>
    </source>
</evidence>
<evidence type="ECO:0000256" key="5">
    <source>
        <dbReference type="ARBA" id="ARBA00022777"/>
    </source>
</evidence>
<dbReference type="Gene3D" id="3.40.1000.10">
    <property type="entry name" value="Mog1/PsbP, alpha/beta/alpha sandwich"/>
    <property type="match status" value="1"/>
</dbReference>
<feature type="domain" description="Protein kinase" evidence="11">
    <location>
        <begin position="13"/>
        <end position="280"/>
    </location>
</feature>
<keyword evidence="13" id="KW-1185">Reference proteome</keyword>
<dbReference type="SUPFAM" id="SSF56112">
    <property type="entry name" value="Protein kinase-like (PK-like)"/>
    <property type="match status" value="1"/>
</dbReference>
<keyword evidence="10" id="KW-1133">Transmembrane helix</keyword>
<evidence type="ECO:0000256" key="2">
    <source>
        <dbReference type="ARBA" id="ARBA00022527"/>
    </source>
</evidence>
<dbReference type="Gene3D" id="1.10.510.10">
    <property type="entry name" value="Transferase(Phosphotransferase) domain 1"/>
    <property type="match status" value="1"/>
</dbReference>
<keyword evidence="2 12" id="KW-0723">Serine/threonine-protein kinase</keyword>
<evidence type="ECO:0000313" key="12">
    <source>
        <dbReference type="EMBL" id="PSB04348.1"/>
    </source>
</evidence>
<dbReference type="PROSITE" id="PS00107">
    <property type="entry name" value="PROTEIN_KINASE_ATP"/>
    <property type="match status" value="1"/>
</dbReference>
<dbReference type="PANTHER" id="PTHR24363:SF0">
    <property type="entry name" value="SERINE_THREONINE KINASE LIKE DOMAIN CONTAINING 1"/>
    <property type="match status" value="1"/>
</dbReference>
<dbReference type="OrthoDB" id="428645at2"/>
<dbReference type="PANTHER" id="PTHR24363">
    <property type="entry name" value="SERINE/THREONINE PROTEIN KINASE"/>
    <property type="match status" value="1"/>
</dbReference>
<protein>
    <recommendedName>
        <fullName evidence="1">non-specific serine/threonine protein kinase</fullName>
        <ecNumber evidence="1">2.7.11.1</ecNumber>
    </recommendedName>
</protein>
<dbReference type="Proteomes" id="UP000238762">
    <property type="component" value="Unassembled WGS sequence"/>
</dbReference>
<dbReference type="InterPro" id="IPR000719">
    <property type="entry name" value="Prot_kinase_dom"/>
</dbReference>
<organism evidence="12 13">
    <name type="scientific">Merismopedia glauca CCAP 1448/3</name>
    <dbReference type="NCBI Taxonomy" id="1296344"/>
    <lineage>
        <taxon>Bacteria</taxon>
        <taxon>Bacillati</taxon>
        <taxon>Cyanobacteriota</taxon>
        <taxon>Cyanophyceae</taxon>
        <taxon>Synechococcales</taxon>
        <taxon>Merismopediaceae</taxon>
        <taxon>Merismopedia</taxon>
    </lineage>
</organism>
<evidence type="ECO:0000256" key="9">
    <source>
        <dbReference type="PROSITE-ProRule" id="PRU10141"/>
    </source>
</evidence>
<reference evidence="12 13" key="2">
    <citation type="submission" date="2018-03" db="EMBL/GenBank/DDBJ databases">
        <title>The ancient ancestry and fast evolution of plastids.</title>
        <authorList>
            <person name="Moore K.R."/>
            <person name="Magnabosco C."/>
            <person name="Momper L."/>
            <person name="Gold D.A."/>
            <person name="Bosak T."/>
            <person name="Fournier G.P."/>
        </authorList>
    </citation>
    <scope>NUCLEOTIDE SEQUENCE [LARGE SCALE GENOMIC DNA]</scope>
    <source>
        <strain evidence="12 13">CCAP 1448/3</strain>
    </source>
</reference>
<evidence type="ECO:0000256" key="7">
    <source>
        <dbReference type="ARBA" id="ARBA00047899"/>
    </source>
</evidence>
<keyword evidence="5 12" id="KW-0418">Kinase</keyword>
<keyword evidence="10" id="KW-0472">Membrane</keyword>
<dbReference type="PROSITE" id="PS50011">
    <property type="entry name" value="PROTEIN_KINASE_DOM"/>
    <property type="match status" value="1"/>
</dbReference>
<dbReference type="GO" id="GO:0005524">
    <property type="term" value="F:ATP binding"/>
    <property type="evidence" value="ECO:0007669"/>
    <property type="project" value="UniProtKB-UniRule"/>
</dbReference>
<evidence type="ECO:0000256" key="1">
    <source>
        <dbReference type="ARBA" id="ARBA00012513"/>
    </source>
</evidence>
<dbReference type="EMBL" id="PVWJ01000014">
    <property type="protein sequence ID" value="PSB04348.1"/>
    <property type="molecule type" value="Genomic_DNA"/>
</dbReference>
<proteinExistence type="predicted"/>
<keyword evidence="3" id="KW-0808">Transferase</keyword>
<dbReference type="GO" id="GO:0004674">
    <property type="term" value="F:protein serine/threonine kinase activity"/>
    <property type="evidence" value="ECO:0007669"/>
    <property type="project" value="UniProtKB-KW"/>
</dbReference>
<comment type="catalytic activity">
    <reaction evidence="8">
        <text>L-seryl-[protein] + ATP = O-phospho-L-seryl-[protein] + ADP + H(+)</text>
        <dbReference type="Rhea" id="RHEA:17989"/>
        <dbReference type="Rhea" id="RHEA-COMP:9863"/>
        <dbReference type="Rhea" id="RHEA-COMP:11604"/>
        <dbReference type="ChEBI" id="CHEBI:15378"/>
        <dbReference type="ChEBI" id="CHEBI:29999"/>
        <dbReference type="ChEBI" id="CHEBI:30616"/>
        <dbReference type="ChEBI" id="CHEBI:83421"/>
        <dbReference type="ChEBI" id="CHEBI:456216"/>
        <dbReference type="EC" id="2.7.11.1"/>
    </reaction>
</comment>
<name>A0A2T1C859_9CYAN</name>
<keyword evidence="10" id="KW-0812">Transmembrane</keyword>
<dbReference type="InterPro" id="IPR017441">
    <property type="entry name" value="Protein_kinase_ATP_BS"/>
</dbReference>